<dbReference type="AlphaFoldDB" id="U2KXY6"/>
<proteinExistence type="predicted"/>
<dbReference type="STRING" id="411473.RUMCAL_00491"/>
<comment type="caution">
    <text evidence="1">The sequence shown here is derived from an EMBL/GenBank/DDBJ whole genome shotgun (WGS) entry which is preliminary data.</text>
</comment>
<accession>U2KXY6</accession>
<organism evidence="1 2">
    <name type="scientific">Ruminococcus callidus ATCC 27760</name>
    <dbReference type="NCBI Taxonomy" id="411473"/>
    <lineage>
        <taxon>Bacteria</taxon>
        <taxon>Bacillati</taxon>
        <taxon>Bacillota</taxon>
        <taxon>Clostridia</taxon>
        <taxon>Eubacteriales</taxon>
        <taxon>Oscillospiraceae</taxon>
        <taxon>Ruminococcus</taxon>
    </lineage>
</organism>
<evidence type="ECO:0000313" key="2">
    <source>
        <dbReference type="Proteomes" id="UP000016662"/>
    </source>
</evidence>
<protein>
    <submittedName>
        <fullName evidence="1">Uncharacterized protein</fullName>
    </submittedName>
</protein>
<dbReference type="EMBL" id="AWVF01000045">
    <property type="protein sequence ID" value="ERJ97147.1"/>
    <property type="molecule type" value="Genomic_DNA"/>
</dbReference>
<dbReference type="HOGENOM" id="CLU_2119322_0_0_9"/>
<evidence type="ECO:0000313" key="1">
    <source>
        <dbReference type="EMBL" id="ERJ97147.1"/>
    </source>
</evidence>
<sequence>MAVSAADTGGNAESDDISIAAAKKSPILGVIQLCRIYRHLLFLQLQNFQLLLLYHIYNFLSIRRCIFVQIHITHKNFLQFQKFGEEFVLCNWKSTNFFKLLHLVLCFSPVNRHF</sequence>
<name>U2KXY6_9FIRM</name>
<dbReference type="Proteomes" id="UP000016662">
    <property type="component" value="Unassembled WGS sequence"/>
</dbReference>
<keyword evidence="2" id="KW-1185">Reference proteome</keyword>
<reference evidence="1 2" key="1">
    <citation type="submission" date="2013-07" db="EMBL/GenBank/DDBJ databases">
        <authorList>
            <person name="Weinstock G."/>
            <person name="Sodergren E."/>
            <person name="Wylie T."/>
            <person name="Fulton L."/>
            <person name="Fulton R."/>
            <person name="Fronick C."/>
            <person name="O'Laughlin M."/>
            <person name="Godfrey J."/>
            <person name="Miner T."/>
            <person name="Herter B."/>
            <person name="Appelbaum E."/>
            <person name="Cordes M."/>
            <person name="Lek S."/>
            <person name="Wollam A."/>
            <person name="Pepin K.H."/>
            <person name="Palsikar V.B."/>
            <person name="Mitreva M."/>
            <person name="Wilson R.K."/>
        </authorList>
    </citation>
    <scope>NUCLEOTIDE SEQUENCE [LARGE SCALE GENOMIC DNA]</scope>
    <source>
        <strain evidence="1 2">ATCC 27760</strain>
    </source>
</reference>
<gene>
    <name evidence="1" type="ORF">RUMCAL_00491</name>
</gene>